<evidence type="ECO:0000313" key="2">
    <source>
        <dbReference type="EMBL" id="GAH19098.1"/>
    </source>
</evidence>
<organism evidence="2">
    <name type="scientific">marine sediment metagenome</name>
    <dbReference type="NCBI Taxonomy" id="412755"/>
    <lineage>
        <taxon>unclassified sequences</taxon>
        <taxon>metagenomes</taxon>
        <taxon>ecological metagenomes</taxon>
    </lineage>
</organism>
<proteinExistence type="predicted"/>
<comment type="caution">
    <text evidence="2">The sequence shown here is derived from an EMBL/GenBank/DDBJ whole genome shotgun (WGS) entry which is preliminary data.</text>
</comment>
<dbReference type="InterPro" id="IPR001279">
    <property type="entry name" value="Metallo-B-lactamas"/>
</dbReference>
<protein>
    <recommendedName>
        <fullName evidence="1">Metallo-beta-lactamase domain-containing protein</fullName>
    </recommendedName>
</protein>
<name>X1FEC2_9ZZZZ</name>
<dbReference type="SUPFAM" id="SSF56281">
    <property type="entry name" value="Metallo-hydrolase/oxidoreductase"/>
    <property type="match status" value="1"/>
</dbReference>
<dbReference type="PANTHER" id="PTHR42951:SF17">
    <property type="entry name" value="METALLO-BETA-LACTAMASE DOMAIN-CONTAINING PROTEIN"/>
    <property type="match status" value="1"/>
</dbReference>
<dbReference type="PANTHER" id="PTHR42951">
    <property type="entry name" value="METALLO-BETA-LACTAMASE DOMAIN-CONTAINING"/>
    <property type="match status" value="1"/>
</dbReference>
<evidence type="ECO:0000259" key="1">
    <source>
        <dbReference type="Pfam" id="PF00753"/>
    </source>
</evidence>
<feature type="domain" description="Metallo-beta-lactamase" evidence="1">
    <location>
        <begin position="20"/>
        <end position="79"/>
    </location>
</feature>
<dbReference type="Pfam" id="PF00753">
    <property type="entry name" value="Lactamase_B"/>
    <property type="match status" value="1"/>
</dbReference>
<sequence>MTKYHIGSTVEIIPNVYQITLRVTNIILIAEEELTLIDTGFRGSAPQIMSFIQRLGRSPEEITLIILTHNHLDHAGGLA</sequence>
<dbReference type="AlphaFoldDB" id="X1FEC2"/>
<dbReference type="Gene3D" id="3.60.15.10">
    <property type="entry name" value="Ribonuclease Z/Hydroxyacylglutathione hydrolase-like"/>
    <property type="match status" value="1"/>
</dbReference>
<dbReference type="EMBL" id="BARU01001586">
    <property type="protein sequence ID" value="GAH19098.1"/>
    <property type="molecule type" value="Genomic_DNA"/>
</dbReference>
<dbReference type="InterPro" id="IPR050855">
    <property type="entry name" value="NDM-1-like"/>
</dbReference>
<accession>X1FEC2</accession>
<reference evidence="2" key="1">
    <citation type="journal article" date="2014" name="Front. Microbiol.">
        <title>High frequency of phylogenetically diverse reductive dehalogenase-homologous genes in deep subseafloor sedimentary metagenomes.</title>
        <authorList>
            <person name="Kawai M."/>
            <person name="Futagami T."/>
            <person name="Toyoda A."/>
            <person name="Takaki Y."/>
            <person name="Nishi S."/>
            <person name="Hori S."/>
            <person name="Arai W."/>
            <person name="Tsubouchi T."/>
            <person name="Morono Y."/>
            <person name="Uchiyama I."/>
            <person name="Ito T."/>
            <person name="Fujiyama A."/>
            <person name="Inagaki F."/>
            <person name="Takami H."/>
        </authorList>
    </citation>
    <scope>NUCLEOTIDE SEQUENCE</scope>
    <source>
        <strain evidence="2">Expedition CK06-06</strain>
    </source>
</reference>
<gene>
    <name evidence="2" type="ORF">S03H2_04087</name>
</gene>
<dbReference type="InterPro" id="IPR036866">
    <property type="entry name" value="RibonucZ/Hydroxyglut_hydro"/>
</dbReference>